<dbReference type="AlphaFoldDB" id="A0A6P7YF14"/>
<dbReference type="Proteomes" id="UP000515156">
    <property type="component" value="Chromosome 7"/>
</dbReference>
<organism evidence="2 3">
    <name type="scientific">Microcaecilia unicolor</name>
    <dbReference type="NCBI Taxonomy" id="1415580"/>
    <lineage>
        <taxon>Eukaryota</taxon>
        <taxon>Metazoa</taxon>
        <taxon>Chordata</taxon>
        <taxon>Craniata</taxon>
        <taxon>Vertebrata</taxon>
        <taxon>Euteleostomi</taxon>
        <taxon>Amphibia</taxon>
        <taxon>Gymnophiona</taxon>
        <taxon>Siphonopidae</taxon>
        <taxon>Microcaecilia</taxon>
    </lineage>
</organism>
<protein>
    <submittedName>
        <fullName evidence="3">Type-2 angiotensin II receptor isoform X2</fullName>
    </submittedName>
</protein>
<keyword evidence="3" id="KW-0675">Receptor</keyword>
<feature type="compositionally biased region" description="Basic and acidic residues" evidence="1">
    <location>
        <begin position="1"/>
        <end position="19"/>
    </location>
</feature>
<keyword evidence="2" id="KW-1185">Reference proteome</keyword>
<evidence type="ECO:0000313" key="2">
    <source>
        <dbReference type="Proteomes" id="UP000515156"/>
    </source>
</evidence>
<accession>A0A6P7YF14</accession>
<proteinExistence type="predicted"/>
<dbReference type="GeneID" id="115474622"/>
<sequence length="99" mass="11475">MSTRFKNEPPVEHRSREENNQLDTNSKAFLSASDMSKESPNNVEGTIIIQKRILVNLGIIEWKLTELERFLIKKRIKPLGRQKCMLSLDCTGCKKEKNE</sequence>
<name>A0A6P7YF14_9AMPH</name>
<evidence type="ECO:0000313" key="3">
    <source>
        <dbReference type="RefSeq" id="XP_030066032.1"/>
    </source>
</evidence>
<feature type="region of interest" description="Disordered" evidence="1">
    <location>
        <begin position="1"/>
        <end position="26"/>
    </location>
</feature>
<reference evidence="3" key="1">
    <citation type="submission" date="2025-08" db="UniProtKB">
        <authorList>
            <consortium name="RefSeq"/>
        </authorList>
    </citation>
    <scope>IDENTIFICATION</scope>
</reference>
<evidence type="ECO:0000256" key="1">
    <source>
        <dbReference type="SAM" id="MobiDB-lite"/>
    </source>
</evidence>
<dbReference type="CTD" id="186"/>
<gene>
    <name evidence="3" type="primary">AGTR2</name>
</gene>
<dbReference type="RefSeq" id="XP_030066032.1">
    <property type="nucleotide sequence ID" value="XM_030210172.1"/>
</dbReference>
<dbReference type="Pfam" id="PF15204">
    <property type="entry name" value="KKLCAg1"/>
    <property type="match status" value="1"/>
</dbReference>
<dbReference type="InterPro" id="IPR027940">
    <property type="entry name" value="KKLCAg1"/>
</dbReference>